<dbReference type="Pfam" id="PF13649">
    <property type="entry name" value="Methyltransf_25"/>
    <property type="match status" value="1"/>
</dbReference>
<comment type="caution">
    <text evidence="2">The sequence shown here is derived from an EMBL/GenBank/DDBJ whole genome shotgun (WGS) entry which is preliminary data.</text>
</comment>
<dbReference type="SUPFAM" id="SSF53335">
    <property type="entry name" value="S-adenosyl-L-methionine-dependent methyltransferases"/>
    <property type="match status" value="1"/>
</dbReference>
<sequence length="252" mass="27732">MDDADLRLLIDLHRDAARQGPGSDAETARALDLARIDRAAPLRVADIGCGTGASTLALARLLPAAEIAAVDLLPAFIEGLGARLARAGVAERVRPLCRSMDDLPFADAQFDLLWSEGAIYNLGFERGVEQWRRYLRPGGVLAVSEITWTTASRPPEVQAHWAADYPEIDTAAAKLAVLERHGYAPIGYLVLPESCWEAHYYRPLRDRFAAFLARHAGDERARAIVAAEEAEMALYAQYGAFYSYGFYVARRL</sequence>
<dbReference type="InterPro" id="IPR029063">
    <property type="entry name" value="SAM-dependent_MTases_sf"/>
</dbReference>
<evidence type="ECO:0000259" key="1">
    <source>
        <dbReference type="Pfam" id="PF13649"/>
    </source>
</evidence>
<proteinExistence type="predicted"/>
<evidence type="ECO:0000313" key="3">
    <source>
        <dbReference type="Proteomes" id="UP000295247"/>
    </source>
</evidence>
<keyword evidence="2" id="KW-0489">Methyltransferase</keyword>
<accession>A0A4R4A9C2</accession>
<dbReference type="GO" id="GO:0008168">
    <property type="term" value="F:methyltransferase activity"/>
    <property type="evidence" value="ECO:0007669"/>
    <property type="project" value="UniProtKB-KW"/>
</dbReference>
<name>A0A4R4A9C2_MARGR</name>
<gene>
    <name evidence="2" type="ORF">EDC29_10686</name>
</gene>
<dbReference type="EMBL" id="SMDC01000006">
    <property type="protein sequence ID" value="TCW35523.1"/>
    <property type="molecule type" value="Genomic_DNA"/>
</dbReference>
<dbReference type="AlphaFoldDB" id="A0A4R4A9C2"/>
<keyword evidence="2" id="KW-0808">Transferase</keyword>
<feature type="domain" description="Methyltransferase" evidence="1">
    <location>
        <begin position="44"/>
        <end position="139"/>
    </location>
</feature>
<dbReference type="GO" id="GO:0032259">
    <property type="term" value="P:methylation"/>
    <property type="evidence" value="ECO:0007669"/>
    <property type="project" value="UniProtKB-KW"/>
</dbReference>
<protein>
    <submittedName>
        <fullName evidence="2">Methyltransferase family protein</fullName>
    </submittedName>
</protein>
<dbReference type="RefSeq" id="WP_132229757.1">
    <property type="nucleotide sequence ID" value="NZ_NRRH01000043.1"/>
</dbReference>
<dbReference type="Gene3D" id="3.40.50.150">
    <property type="entry name" value="Vaccinia Virus protein VP39"/>
    <property type="match status" value="1"/>
</dbReference>
<dbReference type="PANTHER" id="PTHR43464">
    <property type="entry name" value="METHYLTRANSFERASE"/>
    <property type="match status" value="1"/>
</dbReference>
<reference evidence="2 3" key="1">
    <citation type="submission" date="2019-03" db="EMBL/GenBank/DDBJ databases">
        <title>Genomic Encyclopedia of Type Strains, Phase IV (KMG-IV): sequencing the most valuable type-strain genomes for metagenomic binning, comparative biology and taxonomic classification.</title>
        <authorList>
            <person name="Goeker M."/>
        </authorList>
    </citation>
    <scope>NUCLEOTIDE SEQUENCE [LARGE SCALE GENOMIC DNA]</scope>
    <source>
        <strain evidence="2 3">DSM 203</strain>
    </source>
</reference>
<dbReference type="Proteomes" id="UP000295247">
    <property type="component" value="Unassembled WGS sequence"/>
</dbReference>
<evidence type="ECO:0000313" key="2">
    <source>
        <dbReference type="EMBL" id="TCW35523.1"/>
    </source>
</evidence>
<dbReference type="CDD" id="cd02440">
    <property type="entry name" value="AdoMet_MTases"/>
    <property type="match status" value="1"/>
</dbReference>
<organism evidence="2 3">
    <name type="scientific">Marichromatium gracile</name>
    <name type="common">Chromatium gracile</name>
    <dbReference type="NCBI Taxonomy" id="1048"/>
    <lineage>
        <taxon>Bacteria</taxon>
        <taxon>Pseudomonadati</taxon>
        <taxon>Pseudomonadota</taxon>
        <taxon>Gammaproteobacteria</taxon>
        <taxon>Chromatiales</taxon>
        <taxon>Chromatiaceae</taxon>
        <taxon>Marichromatium</taxon>
    </lineage>
</organism>
<dbReference type="InterPro" id="IPR041698">
    <property type="entry name" value="Methyltransf_25"/>
</dbReference>
<dbReference type="PANTHER" id="PTHR43464:SF78">
    <property type="entry name" value="SLR1117 PROTEIN"/>
    <property type="match status" value="1"/>
</dbReference>